<evidence type="ECO:0000313" key="2">
    <source>
        <dbReference type="EMBL" id="ROT84426.1"/>
    </source>
</evidence>
<dbReference type="CDD" id="cd05402">
    <property type="entry name" value="NT_PAP_TUTase"/>
    <property type="match status" value="1"/>
</dbReference>
<sequence>MPLLRAIKCNIISPRIPFHLYNRNYCHSGAGEPFVPFDVLVNQRRNEARRSLLVEVAGLPSSTDLHQVCSQYGAVRKMFHYTTRHSNVNKEMILVEFDEAESLEKALQATRSPPTERIIPVHSPFVWLSASRTASSNRKKTNISSTTDIIQETVPSNEELQLQLSQSRDLSEQIQKSYECQKLTELGSRLRFFTCRQVEVALSGLFPQACVLPFGSSVNSFGRINCDLDMILELFDVTNQDTTQRLVFQAKKSRSAANPRITMQRHMEVISDILDNFVPGCSQVRKILAARVPIIKYRQDLTDMECDLSMANRSGFYMSEMLYLYGSMDKRVRPLVFAIRKWAKDRHVTSPYAGRWVTNFSLTLLVLFYLMRTSPPVIPPLQMLIKLAGDDDVRTAESINCTFLRDLKILTASDNKQSLEDLLRGFYEFYDKFDFKERGLSVVRGDDFVKPEHNALYIQNPLERELNVSRNVTLEELERLRSEITHARYRLEEDTEHIEEQQGQQPWGLLSLWGASHKPQAHRGLNASIDWQEVFHIQEQETPPTPDKQLNVSPVHAATKSNEKVQSNGEKARNNSKFQPVERTKMLKEELIMPSDLNGLVTKLKRNVVQKNANGKKNKKQKFNKVMYKW</sequence>
<keyword evidence="3" id="KW-1185">Reference proteome</keyword>
<protein>
    <submittedName>
        <fullName evidence="2">Poly(A) RNA polymerase, mitochondrial</fullName>
    </submittedName>
</protein>
<dbReference type="Gene3D" id="1.10.1410.10">
    <property type="match status" value="1"/>
</dbReference>
<name>A0A423U6U7_PENVA</name>
<dbReference type="InterPro" id="IPR043519">
    <property type="entry name" value="NT_sf"/>
</dbReference>
<feature type="domain" description="Poly(A) RNA polymerase mitochondrial-like central palm" evidence="1">
    <location>
        <begin position="170"/>
        <end position="326"/>
    </location>
</feature>
<dbReference type="GO" id="GO:1990817">
    <property type="term" value="F:poly(A) RNA polymerase activity"/>
    <property type="evidence" value="ECO:0007669"/>
    <property type="project" value="TreeGrafter"/>
</dbReference>
<dbReference type="Gene3D" id="3.30.460.10">
    <property type="entry name" value="Beta Polymerase, domain 2"/>
    <property type="match status" value="1"/>
</dbReference>
<dbReference type="STRING" id="6689.A0A423U6U7"/>
<dbReference type="PANTHER" id="PTHR12271">
    <property type="entry name" value="POLY A POLYMERASE CID PAP -RELATED"/>
    <property type="match status" value="1"/>
</dbReference>
<dbReference type="InterPro" id="IPR054708">
    <property type="entry name" value="MTPAP-like_central"/>
</dbReference>
<dbReference type="SUPFAM" id="SSF81631">
    <property type="entry name" value="PAP/OAS1 substrate-binding domain"/>
    <property type="match status" value="1"/>
</dbReference>
<dbReference type="PANTHER" id="PTHR12271:SF133">
    <property type="entry name" value="POLY(A) RNA POLYMERASE, MITOCHONDRIAL"/>
    <property type="match status" value="1"/>
</dbReference>
<dbReference type="GO" id="GO:0031123">
    <property type="term" value="P:RNA 3'-end processing"/>
    <property type="evidence" value="ECO:0007669"/>
    <property type="project" value="TreeGrafter"/>
</dbReference>
<dbReference type="GO" id="GO:0003676">
    <property type="term" value="F:nucleic acid binding"/>
    <property type="evidence" value="ECO:0007669"/>
    <property type="project" value="InterPro"/>
</dbReference>
<dbReference type="InterPro" id="IPR035979">
    <property type="entry name" value="RBD_domain_sf"/>
</dbReference>
<dbReference type="OrthoDB" id="434989at2759"/>
<evidence type="ECO:0000259" key="1">
    <source>
        <dbReference type="Pfam" id="PF22600"/>
    </source>
</evidence>
<reference evidence="2 3" key="2">
    <citation type="submission" date="2019-01" db="EMBL/GenBank/DDBJ databases">
        <title>The decoding of complex shrimp genome reveals the adaptation for benthos swimmer, frequently molting mechanism and breeding impact on genome.</title>
        <authorList>
            <person name="Sun Y."/>
            <person name="Gao Y."/>
            <person name="Yu Y."/>
        </authorList>
    </citation>
    <scope>NUCLEOTIDE SEQUENCE [LARGE SCALE GENOMIC DNA]</scope>
    <source>
        <tissue evidence="2">Muscle</tissue>
    </source>
</reference>
<dbReference type="Pfam" id="PF22600">
    <property type="entry name" value="MTPAP-like_central"/>
    <property type="match status" value="1"/>
</dbReference>
<comment type="caution">
    <text evidence="2">The sequence shown here is derived from an EMBL/GenBank/DDBJ whole genome shotgun (WGS) entry which is preliminary data.</text>
</comment>
<dbReference type="CDD" id="cd00590">
    <property type="entry name" value="RRM_SF"/>
    <property type="match status" value="1"/>
</dbReference>
<evidence type="ECO:0000313" key="3">
    <source>
        <dbReference type="Proteomes" id="UP000283509"/>
    </source>
</evidence>
<dbReference type="AlphaFoldDB" id="A0A423U6U7"/>
<dbReference type="EMBL" id="QCYY01000543">
    <property type="protein sequence ID" value="ROT84426.1"/>
    <property type="molecule type" value="Genomic_DNA"/>
</dbReference>
<gene>
    <name evidence="2" type="ORF">C7M84_022384</name>
</gene>
<proteinExistence type="predicted"/>
<dbReference type="SUPFAM" id="SSF54928">
    <property type="entry name" value="RNA-binding domain, RBD"/>
    <property type="match status" value="1"/>
</dbReference>
<organism evidence="2 3">
    <name type="scientific">Penaeus vannamei</name>
    <name type="common">Whiteleg shrimp</name>
    <name type="synonym">Litopenaeus vannamei</name>
    <dbReference type="NCBI Taxonomy" id="6689"/>
    <lineage>
        <taxon>Eukaryota</taxon>
        <taxon>Metazoa</taxon>
        <taxon>Ecdysozoa</taxon>
        <taxon>Arthropoda</taxon>
        <taxon>Crustacea</taxon>
        <taxon>Multicrustacea</taxon>
        <taxon>Malacostraca</taxon>
        <taxon>Eumalacostraca</taxon>
        <taxon>Eucarida</taxon>
        <taxon>Decapoda</taxon>
        <taxon>Dendrobranchiata</taxon>
        <taxon>Penaeoidea</taxon>
        <taxon>Penaeidae</taxon>
        <taxon>Penaeus</taxon>
    </lineage>
</organism>
<dbReference type="Proteomes" id="UP000283509">
    <property type="component" value="Unassembled WGS sequence"/>
</dbReference>
<dbReference type="SUPFAM" id="SSF81301">
    <property type="entry name" value="Nucleotidyltransferase"/>
    <property type="match status" value="1"/>
</dbReference>
<reference evidence="2 3" key="1">
    <citation type="submission" date="2018-04" db="EMBL/GenBank/DDBJ databases">
        <authorList>
            <person name="Zhang X."/>
            <person name="Yuan J."/>
            <person name="Li F."/>
            <person name="Xiang J."/>
        </authorList>
    </citation>
    <scope>NUCLEOTIDE SEQUENCE [LARGE SCALE GENOMIC DNA]</scope>
    <source>
        <tissue evidence="2">Muscle</tissue>
    </source>
</reference>
<accession>A0A423U6U7</accession>